<feature type="transmembrane region" description="Helical" evidence="5">
    <location>
        <begin position="263"/>
        <end position="280"/>
    </location>
</feature>
<dbReference type="InterPro" id="IPR056739">
    <property type="entry name" value="NfeD_membrane"/>
</dbReference>
<keyword evidence="9" id="KW-0378">Hydrolase</keyword>
<dbReference type="Gene3D" id="2.40.50.140">
    <property type="entry name" value="Nucleic acid-binding proteins"/>
    <property type="match status" value="1"/>
</dbReference>
<accession>A0A2P8HFM1</accession>
<keyword evidence="10" id="KW-1185">Reference proteome</keyword>
<feature type="transmembrane region" description="Helical" evidence="5">
    <location>
        <begin position="335"/>
        <end position="358"/>
    </location>
</feature>
<keyword evidence="3 5" id="KW-1133">Transmembrane helix</keyword>
<feature type="transmembrane region" description="Helical" evidence="5">
    <location>
        <begin position="286"/>
        <end position="304"/>
    </location>
</feature>
<dbReference type="OrthoDB" id="9806253at2"/>
<dbReference type="AlphaFoldDB" id="A0A2P8HFM1"/>
<sequence length="446" mass="47043">MRASLTQLLSILAVVLGATTLLLSAWSNDGKAEAETSVHFIPVEQAVERGLEAFLDRSMSQAVDDGADLIVLEIDTPGGAVDAANNISDIVRGADVPVTAYVTGEAMSAGAYIALNADHIAMQPGTTMGAAQVVDGSGTAAEDKAQSAWEGNMQGAAERNDRDPQYALAMTNPDLEIEELGVGEGELLTLTAAQAESVGYAEEVVEDRESLLAAYDLDSAEIVEAEVSFAEQLARWVTHPAVIPILLSAGAIGLMIEFFSPGFGLPGLLGLSSLGLFFFGHLFAGFAGYETLILFGIGAVLLAIEIFVPGFGIFGILGLGAIVSSMLMASYSTAYMLVALLIAFGLALITAIVLFKYFGQRGPMKKMVLHEEATAEEGYISNESRTDLVDEIGKTLTPLSPAGSMLLQDERLDVVSEGGYIEQGRNVRVVKASGHRIVVREVEETT</sequence>
<feature type="transmembrane region" description="Helical" evidence="5">
    <location>
        <begin position="236"/>
        <end position="256"/>
    </location>
</feature>
<feature type="domain" description="NfeD integral membrane" evidence="7">
    <location>
        <begin position="242"/>
        <end position="356"/>
    </location>
</feature>
<organism evidence="9 10">
    <name type="scientific">Salsuginibacillus halophilus</name>
    <dbReference type="NCBI Taxonomy" id="517424"/>
    <lineage>
        <taxon>Bacteria</taxon>
        <taxon>Bacillati</taxon>
        <taxon>Bacillota</taxon>
        <taxon>Bacilli</taxon>
        <taxon>Bacillales</taxon>
        <taxon>Bacillaceae</taxon>
        <taxon>Salsuginibacillus</taxon>
    </lineage>
</organism>
<dbReference type="GO" id="GO:0006508">
    <property type="term" value="P:proteolysis"/>
    <property type="evidence" value="ECO:0007669"/>
    <property type="project" value="UniProtKB-KW"/>
</dbReference>
<dbReference type="SUPFAM" id="SSF52096">
    <property type="entry name" value="ClpP/crotonase"/>
    <property type="match status" value="1"/>
</dbReference>
<dbReference type="InterPro" id="IPR002810">
    <property type="entry name" value="NfeD-like_C"/>
</dbReference>
<evidence type="ECO:0000313" key="9">
    <source>
        <dbReference type="EMBL" id="PSL45027.1"/>
    </source>
</evidence>
<dbReference type="InterPro" id="IPR056738">
    <property type="entry name" value="NfeD1b_N"/>
</dbReference>
<evidence type="ECO:0000259" key="7">
    <source>
        <dbReference type="Pfam" id="PF24961"/>
    </source>
</evidence>
<evidence type="ECO:0000256" key="2">
    <source>
        <dbReference type="ARBA" id="ARBA00022692"/>
    </source>
</evidence>
<comment type="subcellular location">
    <subcellularLocation>
        <location evidence="1">Membrane</location>
        <topology evidence="1">Multi-pass membrane protein</topology>
    </subcellularLocation>
</comment>
<keyword evidence="2 5" id="KW-0812">Transmembrane</keyword>
<dbReference type="InterPro" id="IPR052165">
    <property type="entry name" value="Membrane_assoc_protease"/>
</dbReference>
<dbReference type="Pfam" id="PF01957">
    <property type="entry name" value="NfeD"/>
    <property type="match status" value="1"/>
</dbReference>
<evidence type="ECO:0000256" key="4">
    <source>
        <dbReference type="ARBA" id="ARBA00023136"/>
    </source>
</evidence>
<protein>
    <submittedName>
        <fullName evidence="9">Membrane-bound serine protease (ClpP class)</fullName>
    </submittedName>
</protein>
<dbReference type="Proteomes" id="UP000242310">
    <property type="component" value="Unassembled WGS sequence"/>
</dbReference>
<evidence type="ECO:0000259" key="6">
    <source>
        <dbReference type="Pfam" id="PF01957"/>
    </source>
</evidence>
<dbReference type="Gene3D" id="3.90.226.10">
    <property type="entry name" value="2-enoyl-CoA Hydratase, Chain A, domain 1"/>
    <property type="match status" value="1"/>
</dbReference>
<dbReference type="PANTHER" id="PTHR33507">
    <property type="entry name" value="INNER MEMBRANE PROTEIN YBBJ"/>
    <property type="match status" value="1"/>
</dbReference>
<dbReference type="EMBL" id="PYAV01000007">
    <property type="protein sequence ID" value="PSL45027.1"/>
    <property type="molecule type" value="Genomic_DNA"/>
</dbReference>
<comment type="caution">
    <text evidence="9">The sequence shown here is derived from an EMBL/GenBank/DDBJ whole genome shotgun (WGS) entry which is preliminary data.</text>
</comment>
<feature type="domain" description="NfeD1b N-terminal" evidence="8">
    <location>
        <begin position="38"/>
        <end position="224"/>
    </location>
</feature>
<evidence type="ECO:0000256" key="5">
    <source>
        <dbReference type="SAM" id="Phobius"/>
    </source>
</evidence>
<feature type="domain" description="NfeD-like C-terminal" evidence="6">
    <location>
        <begin position="387"/>
        <end position="440"/>
    </location>
</feature>
<dbReference type="PANTHER" id="PTHR33507:SF3">
    <property type="entry name" value="INNER MEMBRANE PROTEIN YBBJ"/>
    <property type="match status" value="1"/>
</dbReference>
<evidence type="ECO:0000259" key="8">
    <source>
        <dbReference type="Pfam" id="PF25145"/>
    </source>
</evidence>
<dbReference type="InterPro" id="IPR029045">
    <property type="entry name" value="ClpP/crotonase-like_dom_sf"/>
</dbReference>
<dbReference type="GO" id="GO:0005886">
    <property type="term" value="C:plasma membrane"/>
    <property type="evidence" value="ECO:0007669"/>
    <property type="project" value="TreeGrafter"/>
</dbReference>
<keyword evidence="9" id="KW-0645">Protease</keyword>
<evidence type="ECO:0000256" key="3">
    <source>
        <dbReference type="ARBA" id="ARBA00022989"/>
    </source>
</evidence>
<proteinExistence type="predicted"/>
<name>A0A2P8HFM1_9BACI</name>
<dbReference type="Pfam" id="PF24961">
    <property type="entry name" value="NfeD_membrane"/>
    <property type="match status" value="1"/>
</dbReference>
<keyword evidence="4 5" id="KW-0472">Membrane</keyword>
<dbReference type="CDD" id="cd07021">
    <property type="entry name" value="Clp_protease_NfeD_like"/>
    <property type="match status" value="1"/>
</dbReference>
<dbReference type="Pfam" id="PF25145">
    <property type="entry name" value="NfeD1b_N"/>
    <property type="match status" value="1"/>
</dbReference>
<evidence type="ECO:0000256" key="1">
    <source>
        <dbReference type="ARBA" id="ARBA00004141"/>
    </source>
</evidence>
<dbReference type="GO" id="GO:0008233">
    <property type="term" value="F:peptidase activity"/>
    <property type="evidence" value="ECO:0007669"/>
    <property type="project" value="UniProtKB-KW"/>
</dbReference>
<dbReference type="InterPro" id="IPR012340">
    <property type="entry name" value="NA-bd_OB-fold"/>
</dbReference>
<gene>
    <name evidence="9" type="ORF">B0H94_10732</name>
</gene>
<reference evidence="9 10" key="1">
    <citation type="submission" date="2018-03" db="EMBL/GenBank/DDBJ databases">
        <title>Genomic Encyclopedia of Type Strains, Phase III (KMG-III): the genomes of soil and plant-associated and newly described type strains.</title>
        <authorList>
            <person name="Whitman W."/>
        </authorList>
    </citation>
    <scope>NUCLEOTIDE SEQUENCE [LARGE SCALE GENOMIC DNA]</scope>
    <source>
        <strain evidence="9 10">CGMCC 1.07653</strain>
    </source>
</reference>
<evidence type="ECO:0000313" key="10">
    <source>
        <dbReference type="Proteomes" id="UP000242310"/>
    </source>
</evidence>